<protein>
    <submittedName>
        <fullName evidence="2">Uncharacterized protein</fullName>
    </submittedName>
</protein>
<dbReference type="EMBL" id="CP036278">
    <property type="protein sequence ID" value="QDU56051.1"/>
    <property type="molecule type" value="Genomic_DNA"/>
</dbReference>
<proteinExistence type="predicted"/>
<name>A0A518AMY5_9BACT</name>
<dbReference type="AlphaFoldDB" id="A0A518AMY5"/>
<accession>A0A518AMY5</accession>
<dbReference type="RefSeq" id="WP_145246812.1">
    <property type="nucleotide sequence ID" value="NZ_CP036278.1"/>
</dbReference>
<evidence type="ECO:0000313" key="2">
    <source>
        <dbReference type="EMBL" id="QDU56051.1"/>
    </source>
</evidence>
<dbReference type="Proteomes" id="UP000315750">
    <property type="component" value="Chromosome"/>
</dbReference>
<dbReference type="OrthoDB" id="265097at2"/>
<evidence type="ECO:0000256" key="1">
    <source>
        <dbReference type="SAM" id="MobiDB-lite"/>
    </source>
</evidence>
<reference evidence="2 3" key="1">
    <citation type="submission" date="2019-02" db="EMBL/GenBank/DDBJ databases">
        <title>Deep-cultivation of Planctomycetes and their phenomic and genomic characterization uncovers novel biology.</title>
        <authorList>
            <person name="Wiegand S."/>
            <person name="Jogler M."/>
            <person name="Boedeker C."/>
            <person name="Pinto D."/>
            <person name="Vollmers J."/>
            <person name="Rivas-Marin E."/>
            <person name="Kohn T."/>
            <person name="Peeters S.H."/>
            <person name="Heuer A."/>
            <person name="Rast P."/>
            <person name="Oberbeckmann S."/>
            <person name="Bunk B."/>
            <person name="Jeske O."/>
            <person name="Meyerdierks A."/>
            <person name="Storesund J.E."/>
            <person name="Kallscheuer N."/>
            <person name="Luecker S."/>
            <person name="Lage O.M."/>
            <person name="Pohl T."/>
            <person name="Merkel B.J."/>
            <person name="Hornburger P."/>
            <person name="Mueller R.-W."/>
            <person name="Bruemmer F."/>
            <person name="Labrenz M."/>
            <person name="Spormann A.M."/>
            <person name="Op den Camp H."/>
            <person name="Overmann J."/>
            <person name="Amann R."/>
            <person name="Jetten M.S.M."/>
            <person name="Mascher T."/>
            <person name="Medema M.H."/>
            <person name="Devos D.P."/>
            <person name="Kaster A.-K."/>
            <person name="Ovreas L."/>
            <person name="Rohde M."/>
            <person name="Galperin M.Y."/>
            <person name="Jogler C."/>
        </authorList>
    </citation>
    <scope>NUCLEOTIDE SEQUENCE [LARGE SCALE GENOMIC DNA]</scope>
    <source>
        <strain evidence="2 3">Pan181</strain>
    </source>
</reference>
<feature type="region of interest" description="Disordered" evidence="1">
    <location>
        <begin position="1"/>
        <end position="28"/>
    </location>
</feature>
<sequence length="300" mass="34447">MAVTVARDPASLPQRPLAPQPAKFSTTPGFERFGRWGERITVIRDGGLAPMAYAMANHPQRAELSDKQLWQDCCQTRRELTCEYQVVELDAPSFFLPAGESVFKVIENPIQLPDNPPQGVMMRHLEAMTAHPLAKFYLLEPVFTPDDGYRLLTADELREEAHGDRQDSQRLAKCLGWAYRSLAWSQARRRDLAALAMRTAANTAELLAKHLAPVTEPRRSRREGRFGRVVPRDVVGDWIDTEHGFGLTRDARRFRRAMQELQWRVSFDPILCFELPEEPGELWFEAHWYTGADGRRYVHY</sequence>
<evidence type="ECO:0000313" key="3">
    <source>
        <dbReference type="Proteomes" id="UP000315750"/>
    </source>
</evidence>
<dbReference type="KEGG" id="amuc:Pan181_22540"/>
<keyword evidence="3" id="KW-1185">Reference proteome</keyword>
<organism evidence="2 3">
    <name type="scientific">Aeoliella mucimassa</name>
    <dbReference type="NCBI Taxonomy" id="2527972"/>
    <lineage>
        <taxon>Bacteria</taxon>
        <taxon>Pseudomonadati</taxon>
        <taxon>Planctomycetota</taxon>
        <taxon>Planctomycetia</taxon>
        <taxon>Pirellulales</taxon>
        <taxon>Lacipirellulaceae</taxon>
        <taxon>Aeoliella</taxon>
    </lineage>
</organism>
<gene>
    <name evidence="2" type="ORF">Pan181_22540</name>
</gene>